<evidence type="ECO:0000259" key="1">
    <source>
        <dbReference type="Pfam" id="PF20376"/>
    </source>
</evidence>
<comment type="caution">
    <text evidence="2">The sequence shown here is derived from an EMBL/GenBank/DDBJ whole genome shotgun (WGS) entry which is preliminary data.</text>
</comment>
<feature type="domain" description="DUF6671" evidence="1">
    <location>
        <begin position="71"/>
        <end position="286"/>
    </location>
</feature>
<protein>
    <submittedName>
        <fullName evidence="2">DUF6671 family protein</fullName>
    </submittedName>
</protein>
<accession>A0ABV2A8U3</accession>
<proteinExistence type="predicted"/>
<organism evidence="2 3">
    <name type="scientific">Sinimarinibacterium thermocellulolyticum</name>
    <dbReference type="NCBI Taxonomy" id="3170016"/>
    <lineage>
        <taxon>Bacteria</taxon>
        <taxon>Pseudomonadati</taxon>
        <taxon>Pseudomonadota</taxon>
        <taxon>Gammaproteobacteria</taxon>
        <taxon>Nevskiales</taxon>
        <taxon>Nevskiaceae</taxon>
        <taxon>Sinimarinibacterium</taxon>
    </lineage>
</organism>
<dbReference type="Pfam" id="PF20376">
    <property type="entry name" value="DUF6671"/>
    <property type="match status" value="1"/>
</dbReference>
<gene>
    <name evidence="2" type="ORF">ABSH63_06485</name>
</gene>
<name>A0ABV2A8U3_9GAMM</name>
<dbReference type="EMBL" id="JBEPIJ010000005">
    <property type="protein sequence ID" value="MES0873651.1"/>
    <property type="molecule type" value="Genomic_DNA"/>
</dbReference>
<evidence type="ECO:0000313" key="3">
    <source>
        <dbReference type="Proteomes" id="UP001465331"/>
    </source>
</evidence>
<dbReference type="RefSeq" id="WP_352888443.1">
    <property type="nucleotide sequence ID" value="NZ_JBEPIJ010000005.1"/>
</dbReference>
<dbReference type="Proteomes" id="UP001465331">
    <property type="component" value="Unassembled WGS sequence"/>
</dbReference>
<reference evidence="2 3" key="1">
    <citation type="submission" date="2024-06" db="EMBL/GenBank/DDBJ databases">
        <authorList>
            <person name="Li Z."/>
            <person name="Jiang Y."/>
        </authorList>
    </citation>
    <scope>NUCLEOTIDE SEQUENCE [LARGE SCALE GENOMIC DNA]</scope>
    <source>
        <strain evidence="2 3">HSW-8</strain>
    </source>
</reference>
<dbReference type="InterPro" id="IPR046612">
    <property type="entry name" value="DUF6671"/>
</dbReference>
<keyword evidence="3" id="KW-1185">Reference proteome</keyword>
<sequence length="286" mass="31284">MNGLMRSVGYRDRTAALLTQHGKEQVIGPVLEAALGCRVQRVSGYDTDRLGTFTREIPRAGSQIEAARRKARIGMTLSGLSLGLASEGSFGLEPMIGMFPWNVECLIWIDDDRVLEIVGWAQGEAHFGQVLTGDWAKASTFTRRWRFPSHQMVIRPDAANDPRIRKGLAAWAELESAFVSARRESATGRVLLETDVRAHANPTRQHVIRAAAENLAARLQSACPACGAPGFWLVDRAPGLRCSDCGAPTRETLAEILGCVKCPQRISRPCTDRSEADPSRCDSCNP</sequence>
<evidence type="ECO:0000313" key="2">
    <source>
        <dbReference type="EMBL" id="MES0873651.1"/>
    </source>
</evidence>